<evidence type="ECO:0000256" key="1">
    <source>
        <dbReference type="SAM" id="MobiDB-lite"/>
    </source>
</evidence>
<gene>
    <name evidence="2" type="ORF">TCHU04912_LOCUS16287</name>
    <name evidence="3" type="ORF">TCHU04912_LOCUS16288</name>
</gene>
<evidence type="ECO:0000313" key="2">
    <source>
        <dbReference type="EMBL" id="CAD9214048.1"/>
    </source>
</evidence>
<accession>A0A6U1JII3</accession>
<dbReference type="EMBL" id="HBGG01031199">
    <property type="protein sequence ID" value="CAD9214049.1"/>
    <property type="molecule type" value="Transcribed_RNA"/>
</dbReference>
<feature type="compositionally biased region" description="Basic and acidic residues" evidence="1">
    <location>
        <begin position="52"/>
        <end position="63"/>
    </location>
</feature>
<evidence type="ECO:0000313" key="3">
    <source>
        <dbReference type="EMBL" id="CAD9214049.1"/>
    </source>
</evidence>
<proteinExistence type="predicted"/>
<dbReference type="EMBL" id="HBGG01031198">
    <property type="protein sequence ID" value="CAD9214048.1"/>
    <property type="molecule type" value="Transcribed_RNA"/>
</dbReference>
<feature type="region of interest" description="Disordered" evidence="1">
    <location>
        <begin position="1"/>
        <end position="76"/>
    </location>
</feature>
<reference evidence="3" key="1">
    <citation type="submission" date="2021-01" db="EMBL/GenBank/DDBJ databases">
        <authorList>
            <person name="Corre E."/>
            <person name="Pelletier E."/>
            <person name="Niang G."/>
            <person name="Scheremetjew M."/>
            <person name="Finn R."/>
            <person name="Kale V."/>
            <person name="Holt S."/>
            <person name="Cochrane G."/>
            <person name="Meng A."/>
            <person name="Brown T."/>
            <person name="Cohen L."/>
        </authorList>
    </citation>
    <scope>NUCLEOTIDE SEQUENCE</scope>
    <source>
        <strain evidence="3">PLY429</strain>
    </source>
</reference>
<protein>
    <submittedName>
        <fullName evidence="3">Uncharacterized protein</fullName>
    </submittedName>
</protein>
<sequence length="150" mass="16712">MKEDAVNDVQVGPLPELNRLETKAEEQTALPNAKTEVKTECGSSEMSGPATLKEEPTCEDERVPSSWDEVEPASMEEMDTTVTLDALTLFTLGERQGLSETIYDFLLEEGLLTFTEPNMASSDIVRYDDWSDESDDAALDFVDGWPEIRI</sequence>
<dbReference type="AlphaFoldDB" id="A0A6U1JII3"/>
<name>A0A6U1JII3_9CHLO</name>
<organism evidence="3">
    <name type="scientific">Tetraselmis chuii</name>
    <dbReference type="NCBI Taxonomy" id="63592"/>
    <lineage>
        <taxon>Eukaryota</taxon>
        <taxon>Viridiplantae</taxon>
        <taxon>Chlorophyta</taxon>
        <taxon>core chlorophytes</taxon>
        <taxon>Chlorodendrophyceae</taxon>
        <taxon>Chlorodendrales</taxon>
        <taxon>Chlorodendraceae</taxon>
        <taxon>Tetraselmis</taxon>
    </lineage>
</organism>